<dbReference type="SUPFAM" id="SSF46785">
    <property type="entry name" value="Winged helix' DNA-binding domain"/>
    <property type="match status" value="1"/>
</dbReference>
<evidence type="ECO:0000313" key="1">
    <source>
        <dbReference type="EMBL" id="KAF1918956.1"/>
    </source>
</evidence>
<dbReference type="InterPro" id="IPR036388">
    <property type="entry name" value="WH-like_DNA-bd_sf"/>
</dbReference>
<gene>
    <name evidence="1" type="ORF">BDU57DRAFT_440529</name>
</gene>
<keyword evidence="2" id="KW-1185">Reference proteome</keyword>
<dbReference type="EMBL" id="ML979133">
    <property type="protein sequence ID" value="KAF1918956.1"/>
    <property type="molecule type" value="Genomic_DNA"/>
</dbReference>
<organism evidence="1 2">
    <name type="scientific">Ampelomyces quisqualis</name>
    <name type="common">Powdery mildew agent</name>
    <dbReference type="NCBI Taxonomy" id="50730"/>
    <lineage>
        <taxon>Eukaryota</taxon>
        <taxon>Fungi</taxon>
        <taxon>Dikarya</taxon>
        <taxon>Ascomycota</taxon>
        <taxon>Pezizomycotina</taxon>
        <taxon>Dothideomycetes</taxon>
        <taxon>Pleosporomycetidae</taxon>
        <taxon>Pleosporales</taxon>
        <taxon>Pleosporineae</taxon>
        <taxon>Phaeosphaeriaceae</taxon>
        <taxon>Ampelomyces</taxon>
    </lineage>
</organism>
<dbReference type="InterPro" id="IPR021660">
    <property type="entry name" value="DUF3253"/>
</dbReference>
<proteinExistence type="predicted"/>
<dbReference type="Proteomes" id="UP000800096">
    <property type="component" value="Unassembled WGS sequence"/>
</dbReference>
<dbReference type="InterPro" id="IPR036390">
    <property type="entry name" value="WH_DNA-bd_sf"/>
</dbReference>
<dbReference type="Pfam" id="PF11625">
    <property type="entry name" value="DUF3253"/>
    <property type="match status" value="1"/>
</dbReference>
<accession>A0A6A5QWK5</accession>
<dbReference type="Gene3D" id="1.10.10.10">
    <property type="entry name" value="Winged helix-like DNA-binding domain superfamily/Winged helix DNA-binding domain"/>
    <property type="match status" value="1"/>
</dbReference>
<dbReference type="AlphaFoldDB" id="A0A6A5QWK5"/>
<dbReference type="OrthoDB" id="2563170at2759"/>
<name>A0A6A5QWK5_AMPQU</name>
<evidence type="ECO:0000313" key="2">
    <source>
        <dbReference type="Proteomes" id="UP000800096"/>
    </source>
</evidence>
<sequence>MAQPSLDAKKKGIILSHAERLLDARQFPKTICPSEIARAFSAAELQTLGASEWRDTMDTVRQVMWEKREAGEVEVMQKGVVIEVDRLEDVRGPIRVRRVHRE</sequence>
<protein>
    <recommendedName>
        <fullName evidence="3">DUF3253 domain-containing protein</fullName>
    </recommendedName>
</protein>
<evidence type="ECO:0008006" key="3">
    <source>
        <dbReference type="Google" id="ProtNLM"/>
    </source>
</evidence>
<reference evidence="1" key="1">
    <citation type="journal article" date="2020" name="Stud. Mycol.">
        <title>101 Dothideomycetes genomes: a test case for predicting lifestyles and emergence of pathogens.</title>
        <authorList>
            <person name="Haridas S."/>
            <person name="Albert R."/>
            <person name="Binder M."/>
            <person name="Bloem J."/>
            <person name="Labutti K."/>
            <person name="Salamov A."/>
            <person name="Andreopoulos B."/>
            <person name="Baker S."/>
            <person name="Barry K."/>
            <person name="Bills G."/>
            <person name="Bluhm B."/>
            <person name="Cannon C."/>
            <person name="Castanera R."/>
            <person name="Culley D."/>
            <person name="Daum C."/>
            <person name="Ezra D."/>
            <person name="Gonzalez J."/>
            <person name="Henrissat B."/>
            <person name="Kuo A."/>
            <person name="Liang C."/>
            <person name="Lipzen A."/>
            <person name="Lutzoni F."/>
            <person name="Magnuson J."/>
            <person name="Mondo S."/>
            <person name="Nolan M."/>
            <person name="Ohm R."/>
            <person name="Pangilinan J."/>
            <person name="Park H.-J."/>
            <person name="Ramirez L."/>
            <person name="Alfaro M."/>
            <person name="Sun H."/>
            <person name="Tritt A."/>
            <person name="Yoshinaga Y."/>
            <person name="Zwiers L.-H."/>
            <person name="Turgeon B."/>
            <person name="Goodwin S."/>
            <person name="Spatafora J."/>
            <person name="Crous P."/>
            <person name="Grigoriev I."/>
        </authorList>
    </citation>
    <scope>NUCLEOTIDE SEQUENCE</scope>
    <source>
        <strain evidence="1">HMLAC05119</strain>
    </source>
</reference>